<evidence type="ECO:0000256" key="2">
    <source>
        <dbReference type="ARBA" id="ARBA00023002"/>
    </source>
</evidence>
<dbReference type="EMBL" id="PKMF04000933">
    <property type="protein sequence ID" value="KAK7816542.1"/>
    <property type="molecule type" value="Genomic_DNA"/>
</dbReference>
<dbReference type="AlphaFoldDB" id="A0AAW0IQI7"/>
<dbReference type="SUPFAM" id="SSF51735">
    <property type="entry name" value="NAD(P)-binding Rossmann-fold domains"/>
    <property type="match status" value="1"/>
</dbReference>
<dbReference type="Gene3D" id="3.40.50.720">
    <property type="entry name" value="NAD(P)-binding Rossmann-like Domain"/>
    <property type="match status" value="1"/>
</dbReference>
<keyword evidence="2" id="KW-0560">Oxidoreductase</keyword>
<accession>A0AAW0IQI7</accession>
<comment type="caution">
    <text evidence="3">The sequence shown here is derived from an EMBL/GenBank/DDBJ whole genome shotgun (WGS) entry which is preliminary data.</text>
</comment>
<keyword evidence="4" id="KW-1185">Reference proteome</keyword>
<comment type="similarity">
    <text evidence="1">Belongs to the LDH/MDH superfamily. MDH type 2 family.</text>
</comment>
<gene>
    <name evidence="3" type="primary">CMDH_5</name>
    <name evidence="3" type="ORF">CFP56_043944</name>
</gene>
<dbReference type="PANTHER" id="PTHR23382">
    <property type="entry name" value="MALATE DEHYDROGENASE"/>
    <property type="match status" value="1"/>
</dbReference>
<evidence type="ECO:0000256" key="1">
    <source>
        <dbReference type="ARBA" id="ARBA00009613"/>
    </source>
</evidence>
<reference evidence="3 4" key="1">
    <citation type="journal article" date="2018" name="Sci. Data">
        <title>The draft genome sequence of cork oak.</title>
        <authorList>
            <person name="Ramos A.M."/>
            <person name="Usie A."/>
            <person name="Barbosa P."/>
            <person name="Barros P.M."/>
            <person name="Capote T."/>
            <person name="Chaves I."/>
            <person name="Simoes F."/>
            <person name="Abreu I."/>
            <person name="Carrasquinho I."/>
            <person name="Faro C."/>
            <person name="Guimaraes J.B."/>
            <person name="Mendonca D."/>
            <person name="Nobrega F."/>
            <person name="Rodrigues L."/>
            <person name="Saibo N.J.M."/>
            <person name="Varela M.C."/>
            <person name="Egas C."/>
            <person name="Matos J."/>
            <person name="Miguel C.M."/>
            <person name="Oliveira M.M."/>
            <person name="Ricardo C.P."/>
            <person name="Goncalves S."/>
        </authorList>
    </citation>
    <scope>NUCLEOTIDE SEQUENCE [LARGE SCALE GENOMIC DNA]</scope>
    <source>
        <strain evidence="4">cv. HL8</strain>
    </source>
</reference>
<evidence type="ECO:0000313" key="4">
    <source>
        <dbReference type="Proteomes" id="UP000237347"/>
    </source>
</evidence>
<dbReference type="GO" id="GO:0016615">
    <property type="term" value="F:malate dehydrogenase activity"/>
    <property type="evidence" value="ECO:0007669"/>
    <property type="project" value="InterPro"/>
</dbReference>
<sequence length="97" mass="10614">MIARGVMLGLDQPMTLHLFDNIEQADEALNGIKMELIGAAFPLLKACKDVNIAVMLGRFPRKEGMEWTDMISKNVSMYMAQASALGKHVAADCKVTS</sequence>
<organism evidence="3 4">
    <name type="scientific">Quercus suber</name>
    <name type="common">Cork oak</name>
    <dbReference type="NCBI Taxonomy" id="58331"/>
    <lineage>
        <taxon>Eukaryota</taxon>
        <taxon>Viridiplantae</taxon>
        <taxon>Streptophyta</taxon>
        <taxon>Embryophyta</taxon>
        <taxon>Tracheophyta</taxon>
        <taxon>Spermatophyta</taxon>
        <taxon>Magnoliopsida</taxon>
        <taxon>eudicotyledons</taxon>
        <taxon>Gunneridae</taxon>
        <taxon>Pentapetalae</taxon>
        <taxon>rosids</taxon>
        <taxon>fabids</taxon>
        <taxon>Fagales</taxon>
        <taxon>Fagaceae</taxon>
        <taxon>Quercus</taxon>
    </lineage>
</organism>
<dbReference type="InterPro" id="IPR010945">
    <property type="entry name" value="Malate_DH_type2"/>
</dbReference>
<name>A0AAW0IQI7_QUESU</name>
<dbReference type="Proteomes" id="UP000237347">
    <property type="component" value="Unassembled WGS sequence"/>
</dbReference>
<dbReference type="Gramene" id="rna-CFP56_64795">
    <property type="protein sequence ID" value="cds-POE50978.1"/>
    <property type="gene ID" value="gene-CFP56_64795"/>
</dbReference>
<proteinExistence type="inferred from homology"/>
<dbReference type="GO" id="GO:0006108">
    <property type="term" value="P:malate metabolic process"/>
    <property type="evidence" value="ECO:0007669"/>
    <property type="project" value="InterPro"/>
</dbReference>
<protein>
    <submittedName>
        <fullName evidence="3">Malate dehydrogenase</fullName>
    </submittedName>
</protein>
<dbReference type="InterPro" id="IPR036291">
    <property type="entry name" value="NAD(P)-bd_dom_sf"/>
</dbReference>
<evidence type="ECO:0000313" key="3">
    <source>
        <dbReference type="EMBL" id="KAK7816542.1"/>
    </source>
</evidence>